<evidence type="ECO:0000256" key="4">
    <source>
        <dbReference type="ARBA" id="ARBA00022692"/>
    </source>
</evidence>
<dbReference type="PRINTS" id="PR00385">
    <property type="entry name" value="P450"/>
</dbReference>
<evidence type="ECO:0000313" key="14">
    <source>
        <dbReference type="EMBL" id="CAI9089138.1"/>
    </source>
</evidence>
<dbReference type="Gene3D" id="1.10.630.10">
    <property type="entry name" value="Cytochrome P450"/>
    <property type="match status" value="1"/>
</dbReference>
<dbReference type="InterPro" id="IPR006527">
    <property type="entry name" value="F-box-assoc_dom_typ1"/>
</dbReference>
<evidence type="ECO:0000313" key="15">
    <source>
        <dbReference type="Proteomes" id="UP001161247"/>
    </source>
</evidence>
<keyword evidence="15" id="KW-1185">Reference proteome</keyword>
<dbReference type="InterPro" id="IPR017451">
    <property type="entry name" value="F-box-assoc_interact_dom"/>
</dbReference>
<dbReference type="InterPro" id="IPR001128">
    <property type="entry name" value="Cyt_P450"/>
</dbReference>
<evidence type="ECO:0000256" key="9">
    <source>
        <dbReference type="ARBA" id="ARBA00023033"/>
    </source>
</evidence>
<proteinExistence type="inferred from homology"/>
<accession>A0AAV1C244</accession>
<dbReference type="GO" id="GO:0005506">
    <property type="term" value="F:iron ion binding"/>
    <property type="evidence" value="ECO:0007669"/>
    <property type="project" value="InterPro"/>
</dbReference>
<keyword evidence="5 11" id="KW-0479">Metal-binding</keyword>
<protein>
    <submittedName>
        <fullName evidence="14">OLC1v1023648C1</fullName>
    </submittedName>
</protein>
<dbReference type="Pfam" id="PF00067">
    <property type="entry name" value="p450"/>
    <property type="match status" value="1"/>
</dbReference>
<keyword evidence="10" id="KW-0472">Membrane</keyword>
<organism evidence="14 15">
    <name type="scientific">Oldenlandia corymbosa var. corymbosa</name>
    <dbReference type="NCBI Taxonomy" id="529605"/>
    <lineage>
        <taxon>Eukaryota</taxon>
        <taxon>Viridiplantae</taxon>
        <taxon>Streptophyta</taxon>
        <taxon>Embryophyta</taxon>
        <taxon>Tracheophyta</taxon>
        <taxon>Spermatophyta</taxon>
        <taxon>Magnoliopsida</taxon>
        <taxon>eudicotyledons</taxon>
        <taxon>Gunneridae</taxon>
        <taxon>Pentapetalae</taxon>
        <taxon>asterids</taxon>
        <taxon>lamiids</taxon>
        <taxon>Gentianales</taxon>
        <taxon>Rubiaceae</taxon>
        <taxon>Rubioideae</taxon>
        <taxon>Spermacoceae</taxon>
        <taxon>Hedyotis-Oldenlandia complex</taxon>
        <taxon>Oldenlandia</taxon>
    </lineage>
</organism>
<keyword evidence="7" id="KW-0560">Oxidoreductase</keyword>
<dbReference type="Proteomes" id="UP001161247">
    <property type="component" value="Chromosome 1"/>
</dbReference>
<feature type="compositionally biased region" description="Basic and acidic residues" evidence="12">
    <location>
        <begin position="410"/>
        <end position="421"/>
    </location>
</feature>
<dbReference type="GO" id="GO:0004497">
    <property type="term" value="F:monooxygenase activity"/>
    <property type="evidence" value="ECO:0007669"/>
    <property type="project" value="UniProtKB-KW"/>
</dbReference>
<dbReference type="PROSITE" id="PS00086">
    <property type="entry name" value="CYTOCHROME_P450"/>
    <property type="match status" value="1"/>
</dbReference>
<evidence type="ECO:0000256" key="7">
    <source>
        <dbReference type="ARBA" id="ARBA00023002"/>
    </source>
</evidence>
<evidence type="ECO:0000256" key="2">
    <source>
        <dbReference type="ARBA" id="ARBA00010617"/>
    </source>
</evidence>
<dbReference type="PRINTS" id="PR00463">
    <property type="entry name" value="EP450I"/>
</dbReference>
<feature type="region of interest" description="Disordered" evidence="12">
    <location>
        <begin position="389"/>
        <end position="421"/>
    </location>
</feature>
<dbReference type="InterPro" id="IPR036047">
    <property type="entry name" value="F-box-like_dom_sf"/>
</dbReference>
<dbReference type="SUPFAM" id="SSF48264">
    <property type="entry name" value="Cytochrome P450"/>
    <property type="match status" value="1"/>
</dbReference>
<sequence length="879" mass="100630">MSNNLPFEVWFEIFNMLPIKTLLQIRSVCKLFNSVISSPTFISAHVKKTQQQSSSCSLLLRYFNEKRHTKERYLLLSDCFNDSKESIIDDPSCKELNFPLRTSYNSQFRIVGSCNGLVCLSDDYDFDDSGIILWNPLIRRFLNLPQPRVTQRIYGSYMYVLGFGYDEKSNDYKVVRIAYIKGRNGRDLIPPEVELYRLSYRSWRSFKTGAPPYGIYGGTWSQVFVNGAVHWVGYDPCVDRGNEKCALIVSFDMSDEVFREVGIPDCLEQSGWDLHLRVIRGKLALLQNNCSVHARSCCVWVMQDYGVVQSWMKLYSIDLRGGLRQLVGFLSESQILGATVRGKLLSYDPITLRVKNLGLRGSTDAFHLESYVESLVLLDVESANSTTDFAASQDGKKEARCSDGSRTTTRHTESEHVREGVLKSSRKSTITRLRAIITRIEIHQRKTMIKNIKKYGKNCFMWFGPNPAVIILDPEHVREIFQKYTLYGKNFFHPLGKYLLQGLVATEGDKWAKHRKLINPAFHQEKLKLMLPAFHLCASDMLSKWEESVTQNGSCERDVWPDLQTLTTDAISRTAFGSNHEKGRKMFELQTEQADLVMKAVRSFYFPGSSFLPTKRMRRIKGIQREVYATVGEMIDKRVKAMKAGEATNDDLLNILLKSNLQEIELRGDKSFGMSIEDVIEECKLFYFAGQETTSSLLVWTLVLLSRHQEWQLRAREEVFQVFGRNDPNFEGLNHLKILTMIFNEVLRLYSPLASMERKVQQETKIGNLLLPEGVLVAVPVMLLHRDPNLWGDDAKEFKPERFSEGVSSATKGQVSFLPFGWGPRICIGQNFAMMEAKLVMAMILQRYSFDLSPSYAHAPYTIVTLQPQHGAHLVLHKL</sequence>
<keyword evidence="9" id="KW-0503">Monooxygenase</keyword>
<dbReference type="NCBIfam" id="TIGR01640">
    <property type="entry name" value="F_box_assoc_1"/>
    <property type="match status" value="1"/>
</dbReference>
<evidence type="ECO:0000259" key="13">
    <source>
        <dbReference type="PROSITE" id="PS50181"/>
    </source>
</evidence>
<keyword evidence="3 11" id="KW-0349">Heme</keyword>
<comment type="cofactor">
    <cofactor evidence="11">
        <name>heme</name>
        <dbReference type="ChEBI" id="CHEBI:30413"/>
    </cofactor>
</comment>
<keyword evidence="6" id="KW-1133">Transmembrane helix</keyword>
<evidence type="ECO:0000256" key="11">
    <source>
        <dbReference type="PIRSR" id="PIRSR602401-1"/>
    </source>
</evidence>
<dbReference type="InterPro" id="IPR050665">
    <property type="entry name" value="Cytochrome_P450_Monooxygen"/>
</dbReference>
<dbReference type="GO" id="GO:0020037">
    <property type="term" value="F:heme binding"/>
    <property type="evidence" value="ECO:0007669"/>
    <property type="project" value="InterPro"/>
</dbReference>
<dbReference type="Gene3D" id="1.20.1280.50">
    <property type="match status" value="1"/>
</dbReference>
<dbReference type="InterPro" id="IPR002401">
    <property type="entry name" value="Cyt_P450_E_grp-I"/>
</dbReference>
<dbReference type="PROSITE" id="PS50181">
    <property type="entry name" value="FBOX"/>
    <property type="match status" value="1"/>
</dbReference>
<dbReference type="Pfam" id="PF07734">
    <property type="entry name" value="FBA_1"/>
    <property type="match status" value="1"/>
</dbReference>
<feature type="binding site" description="axial binding residue" evidence="11">
    <location>
        <position position="827"/>
    </location>
    <ligand>
        <name>heme</name>
        <dbReference type="ChEBI" id="CHEBI:30413"/>
    </ligand>
    <ligandPart>
        <name>Fe</name>
        <dbReference type="ChEBI" id="CHEBI:18248"/>
    </ligandPart>
</feature>
<feature type="domain" description="F-box" evidence="13">
    <location>
        <begin position="1"/>
        <end position="49"/>
    </location>
</feature>
<dbReference type="SMART" id="SM00256">
    <property type="entry name" value="FBOX"/>
    <property type="match status" value="1"/>
</dbReference>
<evidence type="ECO:0000256" key="6">
    <source>
        <dbReference type="ARBA" id="ARBA00022989"/>
    </source>
</evidence>
<dbReference type="InterPro" id="IPR001810">
    <property type="entry name" value="F-box_dom"/>
</dbReference>
<feature type="compositionally biased region" description="Basic and acidic residues" evidence="12">
    <location>
        <begin position="394"/>
        <end position="403"/>
    </location>
</feature>
<dbReference type="InterPro" id="IPR017972">
    <property type="entry name" value="Cyt_P450_CS"/>
</dbReference>
<comment type="subcellular location">
    <subcellularLocation>
        <location evidence="1">Membrane</location>
    </subcellularLocation>
</comment>
<dbReference type="PANTHER" id="PTHR24282:SF273">
    <property type="entry name" value="CYTOCHROME P450 CYP72A219-LIKE"/>
    <property type="match status" value="1"/>
</dbReference>
<evidence type="ECO:0000256" key="1">
    <source>
        <dbReference type="ARBA" id="ARBA00004370"/>
    </source>
</evidence>
<comment type="similarity">
    <text evidence="2">Belongs to the cytochrome P450 family.</text>
</comment>
<evidence type="ECO:0000256" key="3">
    <source>
        <dbReference type="ARBA" id="ARBA00022617"/>
    </source>
</evidence>
<dbReference type="InterPro" id="IPR036396">
    <property type="entry name" value="Cyt_P450_sf"/>
</dbReference>
<dbReference type="CDD" id="cd20642">
    <property type="entry name" value="CYP72"/>
    <property type="match status" value="1"/>
</dbReference>
<dbReference type="AlphaFoldDB" id="A0AAV1C244"/>
<evidence type="ECO:0000256" key="10">
    <source>
        <dbReference type="ARBA" id="ARBA00023136"/>
    </source>
</evidence>
<dbReference type="Pfam" id="PF00646">
    <property type="entry name" value="F-box"/>
    <property type="match status" value="1"/>
</dbReference>
<dbReference type="SUPFAM" id="SSF81383">
    <property type="entry name" value="F-box domain"/>
    <property type="match status" value="1"/>
</dbReference>
<reference evidence="14" key="1">
    <citation type="submission" date="2023-03" db="EMBL/GenBank/DDBJ databases">
        <authorList>
            <person name="Julca I."/>
        </authorList>
    </citation>
    <scope>NUCLEOTIDE SEQUENCE</scope>
</reference>
<evidence type="ECO:0000256" key="8">
    <source>
        <dbReference type="ARBA" id="ARBA00023004"/>
    </source>
</evidence>
<keyword evidence="4" id="KW-0812">Transmembrane</keyword>
<name>A0AAV1C244_OLDCO</name>
<dbReference type="GO" id="GO:0016020">
    <property type="term" value="C:membrane"/>
    <property type="evidence" value="ECO:0007669"/>
    <property type="project" value="UniProtKB-SubCell"/>
</dbReference>
<evidence type="ECO:0000256" key="5">
    <source>
        <dbReference type="ARBA" id="ARBA00022723"/>
    </source>
</evidence>
<keyword evidence="8 11" id="KW-0408">Iron</keyword>
<gene>
    <name evidence="14" type="ORF">OLC1_LOCUS1544</name>
</gene>
<evidence type="ECO:0000256" key="12">
    <source>
        <dbReference type="SAM" id="MobiDB-lite"/>
    </source>
</evidence>
<dbReference type="PANTHER" id="PTHR24282">
    <property type="entry name" value="CYTOCHROME P450 FAMILY MEMBER"/>
    <property type="match status" value="1"/>
</dbReference>
<dbReference type="EMBL" id="OX459118">
    <property type="protein sequence ID" value="CAI9089138.1"/>
    <property type="molecule type" value="Genomic_DNA"/>
</dbReference>
<dbReference type="GO" id="GO:0016705">
    <property type="term" value="F:oxidoreductase activity, acting on paired donors, with incorporation or reduction of molecular oxygen"/>
    <property type="evidence" value="ECO:0007669"/>
    <property type="project" value="InterPro"/>
</dbReference>